<comment type="caution">
    <text evidence="2">The sequence shown here is derived from an EMBL/GenBank/DDBJ whole genome shotgun (WGS) entry which is preliminary data.</text>
</comment>
<keyword evidence="1" id="KW-1133">Transmembrane helix</keyword>
<dbReference type="EMBL" id="MFTC01000007">
    <property type="protein sequence ID" value="OGI52795.1"/>
    <property type="molecule type" value="Genomic_DNA"/>
</dbReference>
<keyword evidence="1" id="KW-0812">Transmembrane</keyword>
<dbReference type="InterPro" id="IPR010980">
    <property type="entry name" value="Cyt_c/b562"/>
</dbReference>
<accession>A0A1F6U5X4</accession>
<dbReference type="Proteomes" id="UP000179037">
    <property type="component" value="Unassembled WGS sequence"/>
</dbReference>
<evidence type="ECO:0000313" key="2">
    <source>
        <dbReference type="EMBL" id="OGI52795.1"/>
    </source>
</evidence>
<organism evidence="2 3">
    <name type="scientific">Candidatus Muproteobacteria bacterium RIFCSPLOWO2_01_FULL_60_18</name>
    <dbReference type="NCBI Taxonomy" id="1817768"/>
    <lineage>
        <taxon>Bacteria</taxon>
        <taxon>Pseudomonadati</taxon>
        <taxon>Pseudomonadota</taxon>
        <taxon>Candidatus Muproteobacteria</taxon>
    </lineage>
</organism>
<sequence>MSANKNVVVYRVIIGLLLLTIVGLVLKFVVLGRTGTEVDGRVTILLEPSERAVVLNEMRQFLTGIQQMLEASERNDAAAIAKIARPLGMAAAHAVPAGLPAKLPLEFKTLGHGVHGDFDRIAMDAEAMDDVRLSLRQLGETMKKCVACHATYQIAPTSGSRR</sequence>
<dbReference type="GO" id="GO:0005506">
    <property type="term" value="F:iron ion binding"/>
    <property type="evidence" value="ECO:0007669"/>
    <property type="project" value="InterPro"/>
</dbReference>
<dbReference type="GO" id="GO:0009055">
    <property type="term" value="F:electron transfer activity"/>
    <property type="evidence" value="ECO:0007669"/>
    <property type="project" value="InterPro"/>
</dbReference>
<dbReference type="GO" id="GO:0020037">
    <property type="term" value="F:heme binding"/>
    <property type="evidence" value="ECO:0007669"/>
    <property type="project" value="InterPro"/>
</dbReference>
<protein>
    <recommendedName>
        <fullName evidence="4">Cytochrome C</fullName>
    </recommendedName>
</protein>
<reference evidence="2 3" key="1">
    <citation type="journal article" date="2016" name="Nat. Commun.">
        <title>Thousands of microbial genomes shed light on interconnected biogeochemical processes in an aquifer system.</title>
        <authorList>
            <person name="Anantharaman K."/>
            <person name="Brown C.T."/>
            <person name="Hug L.A."/>
            <person name="Sharon I."/>
            <person name="Castelle C.J."/>
            <person name="Probst A.J."/>
            <person name="Thomas B.C."/>
            <person name="Singh A."/>
            <person name="Wilkins M.J."/>
            <person name="Karaoz U."/>
            <person name="Brodie E.L."/>
            <person name="Williams K.H."/>
            <person name="Hubbard S.S."/>
            <person name="Banfield J.F."/>
        </authorList>
    </citation>
    <scope>NUCLEOTIDE SEQUENCE [LARGE SCALE GENOMIC DNA]</scope>
</reference>
<dbReference type="AlphaFoldDB" id="A0A1F6U5X4"/>
<evidence type="ECO:0000256" key="1">
    <source>
        <dbReference type="SAM" id="Phobius"/>
    </source>
</evidence>
<gene>
    <name evidence="2" type="ORF">A3A87_02625</name>
</gene>
<keyword evidence="1" id="KW-0472">Membrane</keyword>
<dbReference type="STRING" id="1817768.A3A87_02625"/>
<evidence type="ECO:0008006" key="4">
    <source>
        <dbReference type="Google" id="ProtNLM"/>
    </source>
</evidence>
<dbReference type="GO" id="GO:0022900">
    <property type="term" value="P:electron transport chain"/>
    <property type="evidence" value="ECO:0007669"/>
    <property type="project" value="InterPro"/>
</dbReference>
<feature type="transmembrane region" description="Helical" evidence="1">
    <location>
        <begin position="12"/>
        <end position="31"/>
    </location>
</feature>
<proteinExistence type="predicted"/>
<dbReference type="SUPFAM" id="SSF47175">
    <property type="entry name" value="Cytochromes"/>
    <property type="match status" value="1"/>
</dbReference>
<evidence type="ECO:0000313" key="3">
    <source>
        <dbReference type="Proteomes" id="UP000179037"/>
    </source>
</evidence>
<name>A0A1F6U5X4_9PROT</name>